<organism evidence="1 2">
    <name type="scientific">Romanomermis culicivorax</name>
    <name type="common">Nematode worm</name>
    <dbReference type="NCBI Taxonomy" id="13658"/>
    <lineage>
        <taxon>Eukaryota</taxon>
        <taxon>Metazoa</taxon>
        <taxon>Ecdysozoa</taxon>
        <taxon>Nematoda</taxon>
        <taxon>Enoplea</taxon>
        <taxon>Dorylaimia</taxon>
        <taxon>Mermithida</taxon>
        <taxon>Mermithoidea</taxon>
        <taxon>Mermithidae</taxon>
        <taxon>Romanomermis</taxon>
    </lineage>
</organism>
<keyword evidence="1" id="KW-1185">Reference proteome</keyword>
<dbReference type="Proteomes" id="UP000887565">
    <property type="component" value="Unplaced"/>
</dbReference>
<evidence type="ECO:0000313" key="2">
    <source>
        <dbReference type="WBParaSite" id="nRc.2.0.1.t29929-RA"/>
    </source>
</evidence>
<dbReference type="WBParaSite" id="nRc.2.0.1.t29929-RA">
    <property type="protein sequence ID" value="nRc.2.0.1.t29929-RA"/>
    <property type="gene ID" value="nRc.2.0.1.g29929"/>
</dbReference>
<accession>A0A915JV57</accession>
<protein>
    <submittedName>
        <fullName evidence="2">Uncharacterized protein</fullName>
    </submittedName>
</protein>
<proteinExistence type="predicted"/>
<dbReference type="AlphaFoldDB" id="A0A915JV57"/>
<reference evidence="2" key="1">
    <citation type="submission" date="2022-11" db="UniProtKB">
        <authorList>
            <consortium name="WormBaseParasite"/>
        </authorList>
    </citation>
    <scope>IDENTIFICATION</scope>
</reference>
<evidence type="ECO:0000313" key="1">
    <source>
        <dbReference type="Proteomes" id="UP000887565"/>
    </source>
</evidence>
<name>A0A915JV57_ROMCU</name>
<sequence length="60" mass="6989">MLIHKQTPLWSVLRIKIERPPLNTPRVRTCSDLPAKGLGWFSSPKEIFSGRNVTREFRNI</sequence>